<evidence type="ECO:0000313" key="1">
    <source>
        <dbReference type="EMBL" id="AWK87738.1"/>
    </source>
</evidence>
<dbReference type="KEGG" id="azz:DEW08_17400"/>
<accession>A0A2S2CTE2</accession>
<reference evidence="2" key="1">
    <citation type="submission" date="2018-05" db="EMBL/GenBank/DDBJ databases">
        <title>Azospirillum thermophila sp. nov., a novel isolated from hot spring.</title>
        <authorList>
            <person name="Zhao Z."/>
        </authorList>
    </citation>
    <scope>NUCLEOTIDE SEQUENCE [LARGE SCALE GENOMIC DNA]</scope>
    <source>
        <strain evidence="2">CFH 70021</strain>
    </source>
</reference>
<protein>
    <submittedName>
        <fullName evidence="1">Uncharacterized protein</fullName>
    </submittedName>
</protein>
<dbReference type="EMBL" id="CP029353">
    <property type="protein sequence ID" value="AWK87738.1"/>
    <property type="molecule type" value="Genomic_DNA"/>
</dbReference>
<keyword evidence="2" id="KW-1185">Reference proteome</keyword>
<gene>
    <name evidence="1" type="ORF">DEW08_17400</name>
</gene>
<evidence type="ECO:0000313" key="2">
    <source>
        <dbReference type="Proteomes" id="UP000245629"/>
    </source>
</evidence>
<proteinExistence type="predicted"/>
<name>A0A2S2CTE2_9PROT</name>
<dbReference type="RefSeq" id="WP_109329205.1">
    <property type="nucleotide sequence ID" value="NZ_CP029353.1"/>
</dbReference>
<dbReference type="Proteomes" id="UP000245629">
    <property type="component" value="Chromosome 2"/>
</dbReference>
<sequence length="177" mass="19471">MMRHRKRVEALHALFEEWKRKTGPTLAGFGIILEEPLELDELSVEQAAVDIAELRKALSGSPADHGPAAQTLYVITTAIMGQRPVRCAAFDSDAQARELKVINALYAIAVALAYLRVDDENADAILRRLLIHLLAGGVPGRPDAGLAALRWFSDAYIRRRWLIAGPICLREGCFAIS</sequence>
<dbReference type="AlphaFoldDB" id="A0A2S2CTE2"/>
<organism evidence="1 2">
    <name type="scientific">Azospirillum thermophilum</name>
    <dbReference type="NCBI Taxonomy" id="2202148"/>
    <lineage>
        <taxon>Bacteria</taxon>
        <taxon>Pseudomonadati</taxon>
        <taxon>Pseudomonadota</taxon>
        <taxon>Alphaproteobacteria</taxon>
        <taxon>Rhodospirillales</taxon>
        <taxon>Azospirillaceae</taxon>
        <taxon>Azospirillum</taxon>
    </lineage>
</organism>